<dbReference type="RefSeq" id="WP_260420043.1">
    <property type="nucleotide sequence ID" value="NZ_JACHLK010000001.1"/>
</dbReference>
<name>A0A7X0P964_9BURK</name>
<dbReference type="InterPro" id="IPR043502">
    <property type="entry name" value="DNA/RNA_pol_sf"/>
</dbReference>
<dbReference type="EMBL" id="JACHLK010000001">
    <property type="protein sequence ID" value="MBB6557529.1"/>
    <property type="molecule type" value="Genomic_DNA"/>
</dbReference>
<dbReference type="InterPro" id="IPR050356">
    <property type="entry name" value="SulA_CellDiv_inhibitor"/>
</dbReference>
<keyword evidence="3" id="KW-1185">Reference proteome</keyword>
<accession>A0A7X0P964</accession>
<gene>
    <name evidence="2" type="ORF">HNP48_000193</name>
</gene>
<reference evidence="2 3" key="1">
    <citation type="submission" date="2020-08" db="EMBL/GenBank/DDBJ databases">
        <title>Functional genomics of gut bacteria from endangered species of beetles.</title>
        <authorList>
            <person name="Carlos-Shanley C."/>
        </authorList>
    </citation>
    <scope>NUCLEOTIDE SEQUENCE [LARGE SCALE GENOMIC DNA]</scope>
    <source>
        <strain evidence="2 3">S00198</strain>
    </source>
</reference>
<proteinExistence type="predicted"/>
<dbReference type="PANTHER" id="PTHR35369:SF2">
    <property type="entry name" value="BLR3025 PROTEIN"/>
    <property type="match status" value="1"/>
</dbReference>
<keyword evidence="1" id="KW-0227">DNA damage</keyword>
<evidence type="ECO:0000313" key="2">
    <source>
        <dbReference type="EMBL" id="MBB6557529.1"/>
    </source>
</evidence>
<dbReference type="Proteomes" id="UP000575083">
    <property type="component" value="Unassembled WGS sequence"/>
</dbReference>
<protein>
    <submittedName>
        <fullName evidence="2">Protein ImuB</fullName>
    </submittedName>
</protein>
<comment type="caution">
    <text evidence="2">The sequence shown here is derived from an EMBL/GenBank/DDBJ whole genome shotgun (WGS) entry which is preliminary data.</text>
</comment>
<dbReference type="GO" id="GO:0006281">
    <property type="term" value="P:DNA repair"/>
    <property type="evidence" value="ECO:0007669"/>
    <property type="project" value="TreeGrafter"/>
</dbReference>
<evidence type="ECO:0000256" key="1">
    <source>
        <dbReference type="ARBA" id="ARBA00022763"/>
    </source>
</evidence>
<dbReference type="SUPFAM" id="SSF56672">
    <property type="entry name" value="DNA/RNA polymerases"/>
    <property type="match status" value="1"/>
</dbReference>
<organism evidence="2 3">
    <name type="scientific">Acidovorax soli</name>
    <dbReference type="NCBI Taxonomy" id="592050"/>
    <lineage>
        <taxon>Bacteria</taxon>
        <taxon>Pseudomonadati</taxon>
        <taxon>Pseudomonadota</taxon>
        <taxon>Betaproteobacteria</taxon>
        <taxon>Burkholderiales</taxon>
        <taxon>Comamonadaceae</taxon>
        <taxon>Acidovorax</taxon>
    </lineage>
</organism>
<dbReference type="AlphaFoldDB" id="A0A7X0P964"/>
<dbReference type="CDD" id="cd03468">
    <property type="entry name" value="PolY_like"/>
    <property type="match status" value="1"/>
</dbReference>
<evidence type="ECO:0000313" key="3">
    <source>
        <dbReference type="Proteomes" id="UP000575083"/>
    </source>
</evidence>
<sequence>MLGIWAALRPSSTHSASCIPIDLPSLAVWALQFSPRVTVLEEAVLVEVGASARLFGGLEQLRQRIEAEGTAVGVECIGWAPTGTAALALVRAGVPDGFVGPLPSILDKLPLETITAVASHLGTLQRLGCRTLGDVRKLPRGGLSRRFDKELLTRLDQAYGLRPEAYEWVQLPETFSARLEFQFRVEHAPALMFGARRLLLQMSSWLAARHLGVTSFTLLWWHDVMRAKTAGTGGELTVGTAEPTQSVDHLSRLLNEHLTKVELQAPAGDIELVATRTIPIQQESKSLLPDTVRQGEATWLVLERVQARIGKAEVVRPLLAEDHRPEWMQRWPGAEEPRPRAAPGLCQLPVPDWIFEEPLRLAERDHRPIYQGPLVMLLGPDRVEGGWWHRVGEGADAQQTNVQRDYWVAQSQHAGRLWIYQQRLANDETGWFLHGRYA</sequence>
<dbReference type="PANTHER" id="PTHR35369">
    <property type="entry name" value="BLR3025 PROTEIN-RELATED"/>
    <property type="match status" value="1"/>
</dbReference>